<protein>
    <submittedName>
        <fullName evidence="1">Transmembrane domain-containing protein</fullName>
    </submittedName>
</protein>
<keyword evidence="1" id="KW-0812">Transmembrane</keyword>
<evidence type="ECO:0000313" key="1">
    <source>
        <dbReference type="EMBL" id="KAJ1611777.1"/>
    </source>
</evidence>
<reference evidence="1" key="1">
    <citation type="submission" date="2022-10" db="EMBL/GenBank/DDBJ databases">
        <title>Adaptive evolution leads to modifications in subtelomeric GC content in a zoonotic Cryptosporidium species.</title>
        <authorList>
            <person name="Li J."/>
            <person name="Feng Y."/>
            <person name="Xiao L."/>
        </authorList>
    </citation>
    <scope>NUCLEOTIDE SEQUENCE</scope>
    <source>
        <strain evidence="1">33844</strain>
    </source>
</reference>
<dbReference type="AlphaFoldDB" id="A0A9D5HZP5"/>
<name>A0A9D5HZP5_9CRYT</name>
<comment type="caution">
    <text evidence="1">The sequence shown here is derived from an EMBL/GenBank/DDBJ whole genome shotgun (WGS) entry which is preliminary data.</text>
</comment>
<sequence length="589" mass="67398">MFEKLDLSSGGCSHDSILSDRFHIQRVLMDFCREASIHLDDDKTEKLLIRLSKIYSELSTFFDAAEIEGGLVKTWDALNAYLRLEMCGGCLGHFNLAFQMISSLLTEHPNCVYLLFCPVSEASDLCPVHYLCMMLRKALFGRDLDAPDFKHLLSCMHFLQAEFVGDGIRDEFVRSLETGRKDGPVPTEASGAAERRPCLEEFGVQLLIHSLEALDVILKCIDDLTFMYETDFKQTDSFSLCTRAILDTFLPIFQVALSSKLMQKLHGKETDSIKEIRIMVLRILERLALVLSNTDLFPFLLELLNKEAVSNQGTVFESLMDIFSPDFPKWYTSRYRGLAELKNFIFILQLQFTGFLFVKNLCNSLPNSSSVSDIFLSVRRHYIPFDELPDFISKNNYWFSDVKDKLNFDRENSSFGNTSEFGSSLPQHVNSIFSNLFYRIAAVAFHNGLKLEQNMIDFSKITETVHKSIIGNETLALKRLHSLKIDIFTVNIQIISFILASIVSISDKETSDEEFRKSNPTAEVISILHLFLVWICEFVFDYKSKIPRLYQILEEINLIKIRLPILYNSFNSLDHNPRAMQDKTGASAK</sequence>
<organism evidence="1">
    <name type="scientific">Cryptosporidium canis</name>
    <dbReference type="NCBI Taxonomy" id="195482"/>
    <lineage>
        <taxon>Eukaryota</taxon>
        <taxon>Sar</taxon>
        <taxon>Alveolata</taxon>
        <taxon>Apicomplexa</taxon>
        <taxon>Conoidasida</taxon>
        <taxon>Coccidia</taxon>
        <taxon>Eucoccidiorida</taxon>
        <taxon>Eimeriorina</taxon>
        <taxon>Cryptosporidiidae</taxon>
        <taxon>Cryptosporidium</taxon>
    </lineage>
</organism>
<dbReference type="OrthoDB" id="342892at2759"/>
<gene>
    <name evidence="1" type="ORF">OJ253_770</name>
</gene>
<proteinExistence type="predicted"/>
<dbReference type="Proteomes" id="UP001067231">
    <property type="component" value="Unassembled WGS sequence"/>
</dbReference>
<keyword evidence="1" id="KW-0472">Membrane</keyword>
<dbReference type="EMBL" id="JAPCXC010000011">
    <property type="protein sequence ID" value="KAJ1611777.1"/>
    <property type="molecule type" value="Genomic_DNA"/>
</dbReference>
<accession>A0A9D5HZP5</accession>